<organism evidence="2 3">
    <name type="scientific">Araneus ventricosus</name>
    <name type="common">Orbweaver spider</name>
    <name type="synonym">Epeira ventricosa</name>
    <dbReference type="NCBI Taxonomy" id="182803"/>
    <lineage>
        <taxon>Eukaryota</taxon>
        <taxon>Metazoa</taxon>
        <taxon>Ecdysozoa</taxon>
        <taxon>Arthropoda</taxon>
        <taxon>Chelicerata</taxon>
        <taxon>Arachnida</taxon>
        <taxon>Araneae</taxon>
        <taxon>Araneomorphae</taxon>
        <taxon>Entelegynae</taxon>
        <taxon>Araneoidea</taxon>
        <taxon>Araneidae</taxon>
        <taxon>Araneus</taxon>
    </lineage>
</organism>
<dbReference type="AlphaFoldDB" id="A0A4Y2JRE1"/>
<comment type="caution">
    <text evidence="2">The sequence shown here is derived from an EMBL/GenBank/DDBJ whole genome shotgun (WGS) entry which is preliminary data.</text>
</comment>
<feature type="compositionally biased region" description="Acidic residues" evidence="1">
    <location>
        <begin position="66"/>
        <end position="83"/>
    </location>
</feature>
<dbReference type="EMBL" id="BGPR01003834">
    <property type="protein sequence ID" value="GBM92963.1"/>
    <property type="molecule type" value="Genomic_DNA"/>
</dbReference>
<evidence type="ECO:0000313" key="3">
    <source>
        <dbReference type="Proteomes" id="UP000499080"/>
    </source>
</evidence>
<keyword evidence="3" id="KW-1185">Reference proteome</keyword>
<protein>
    <submittedName>
        <fullName evidence="2">Uncharacterized protein</fullName>
    </submittedName>
</protein>
<evidence type="ECO:0000313" key="2">
    <source>
        <dbReference type="EMBL" id="GBM92963.1"/>
    </source>
</evidence>
<reference evidence="2 3" key="1">
    <citation type="journal article" date="2019" name="Sci. Rep.">
        <title>Orb-weaving spider Araneus ventricosus genome elucidates the spidroin gene catalogue.</title>
        <authorList>
            <person name="Kono N."/>
            <person name="Nakamura H."/>
            <person name="Ohtoshi R."/>
            <person name="Moran D.A.P."/>
            <person name="Shinohara A."/>
            <person name="Yoshida Y."/>
            <person name="Fujiwara M."/>
            <person name="Mori M."/>
            <person name="Tomita M."/>
            <person name="Arakawa K."/>
        </authorList>
    </citation>
    <scope>NUCLEOTIDE SEQUENCE [LARGE SCALE GENOMIC DNA]</scope>
</reference>
<feature type="compositionally biased region" description="Polar residues" evidence="1">
    <location>
        <begin position="1"/>
        <end position="14"/>
    </location>
</feature>
<feature type="region of interest" description="Disordered" evidence="1">
    <location>
        <begin position="1"/>
        <end position="22"/>
    </location>
</feature>
<sequence length="83" mass="9414">MTQQEDIQWSSVKRSLSKSDHRCNDQSVVLIKIARNGSPVSKHIRKSVDSSNQQFACSDRFRCDDSTEDEENGDEEGPEEKPS</sequence>
<gene>
    <name evidence="2" type="ORF">AVEN_223651_1</name>
</gene>
<accession>A0A4Y2JRE1</accession>
<feature type="region of interest" description="Disordered" evidence="1">
    <location>
        <begin position="59"/>
        <end position="83"/>
    </location>
</feature>
<name>A0A4Y2JRE1_ARAVE</name>
<evidence type="ECO:0000256" key="1">
    <source>
        <dbReference type="SAM" id="MobiDB-lite"/>
    </source>
</evidence>
<dbReference type="Proteomes" id="UP000499080">
    <property type="component" value="Unassembled WGS sequence"/>
</dbReference>
<proteinExistence type="predicted"/>